<dbReference type="AlphaFoldDB" id="A0A1H8LV51"/>
<reference evidence="2" key="1">
    <citation type="submission" date="2016-10" db="EMBL/GenBank/DDBJ databases">
        <authorList>
            <person name="Varghese N."/>
            <person name="Submissions S."/>
        </authorList>
    </citation>
    <scope>NUCLEOTIDE SEQUENCE [LARGE SCALE GENOMIC DNA]</scope>
    <source>
        <strain evidence="2">Gh-48</strain>
    </source>
</reference>
<gene>
    <name evidence="1" type="ORF">SAMN05192574_105255</name>
</gene>
<evidence type="ECO:0000313" key="1">
    <source>
        <dbReference type="EMBL" id="SEO08758.1"/>
    </source>
</evidence>
<organism evidence="1 2">
    <name type="scientific">Mucilaginibacter gossypiicola</name>
    <dbReference type="NCBI Taxonomy" id="551995"/>
    <lineage>
        <taxon>Bacteria</taxon>
        <taxon>Pseudomonadati</taxon>
        <taxon>Bacteroidota</taxon>
        <taxon>Sphingobacteriia</taxon>
        <taxon>Sphingobacteriales</taxon>
        <taxon>Sphingobacteriaceae</taxon>
        <taxon>Mucilaginibacter</taxon>
    </lineage>
</organism>
<keyword evidence="2" id="KW-1185">Reference proteome</keyword>
<dbReference type="EMBL" id="FOCL01000005">
    <property type="protein sequence ID" value="SEO08758.1"/>
    <property type="molecule type" value="Genomic_DNA"/>
</dbReference>
<dbReference type="RefSeq" id="WP_091212105.1">
    <property type="nucleotide sequence ID" value="NZ_FOCL01000005.1"/>
</dbReference>
<accession>A0A1H8LV51</accession>
<dbReference type="STRING" id="551995.SAMN05192574_105255"/>
<sequence>MDTIRINCIIGSTHCDIVASETELPEHKGPCFELRGDNLSTLTICKTVEGNYIHIGQTELTQDDIDAIGEQIDGELSSF</sequence>
<dbReference type="Proteomes" id="UP000198942">
    <property type="component" value="Unassembled WGS sequence"/>
</dbReference>
<protein>
    <submittedName>
        <fullName evidence="1">Uncharacterized protein</fullName>
    </submittedName>
</protein>
<proteinExistence type="predicted"/>
<evidence type="ECO:0000313" key="2">
    <source>
        <dbReference type="Proteomes" id="UP000198942"/>
    </source>
</evidence>
<name>A0A1H8LV51_9SPHI</name>